<dbReference type="KEGG" id="nga:Ngar_c19380"/>
<evidence type="ECO:0000313" key="5">
    <source>
        <dbReference type="Proteomes" id="UP000008037"/>
    </source>
</evidence>
<keyword evidence="1" id="KW-0233">DNA recombination</keyword>
<protein>
    <submittedName>
        <fullName evidence="4">Integrase family protein</fullName>
    </submittedName>
</protein>
<feature type="compositionally biased region" description="Basic and acidic residues" evidence="2">
    <location>
        <begin position="1"/>
        <end position="14"/>
    </location>
</feature>
<dbReference type="Proteomes" id="UP000008037">
    <property type="component" value="Chromosome"/>
</dbReference>
<dbReference type="PROSITE" id="PS51898">
    <property type="entry name" value="TYR_RECOMBINASE"/>
    <property type="match status" value="1"/>
</dbReference>
<dbReference type="SUPFAM" id="SSF56349">
    <property type="entry name" value="DNA breaking-rejoining enzymes"/>
    <property type="match status" value="1"/>
</dbReference>
<proteinExistence type="predicted"/>
<dbReference type="BioCyc" id="CNIT1237085:G1324-1936-MONOMER"/>
<dbReference type="AlphaFoldDB" id="K0IGE2"/>
<organism evidence="4 5">
    <name type="scientific">Nitrososphaera gargensis (strain Ga9.2)</name>
    <dbReference type="NCBI Taxonomy" id="1237085"/>
    <lineage>
        <taxon>Archaea</taxon>
        <taxon>Nitrososphaerota</taxon>
        <taxon>Nitrososphaeria</taxon>
        <taxon>Nitrososphaerales</taxon>
        <taxon>Nitrososphaeraceae</taxon>
        <taxon>Nitrososphaera</taxon>
    </lineage>
</organism>
<feature type="domain" description="Tyr recombinase" evidence="3">
    <location>
        <begin position="135"/>
        <end position="350"/>
    </location>
</feature>
<dbReference type="EMBL" id="CP002408">
    <property type="protein sequence ID" value="AFU58870.1"/>
    <property type="molecule type" value="Genomic_DNA"/>
</dbReference>
<dbReference type="Gene3D" id="1.10.443.10">
    <property type="entry name" value="Intergrase catalytic core"/>
    <property type="match status" value="1"/>
</dbReference>
<reference evidence="4 5" key="1">
    <citation type="journal article" date="2012" name="Environ. Microbiol.">
        <title>The genome of the ammonia-oxidizing Candidatus Nitrososphaera gargensis: insights into metabolic versatility and environmental adaptations.</title>
        <authorList>
            <person name="Spang A."/>
            <person name="Poehlein A."/>
            <person name="Offre P."/>
            <person name="Zumbragel S."/>
            <person name="Haider S."/>
            <person name="Rychlik N."/>
            <person name="Nowka B."/>
            <person name="Schmeisser C."/>
            <person name="Lebedeva E.V."/>
            <person name="Rattei T."/>
            <person name="Bohm C."/>
            <person name="Schmid M."/>
            <person name="Galushko A."/>
            <person name="Hatzenpichler R."/>
            <person name="Weinmaier T."/>
            <person name="Daniel R."/>
            <person name="Schleper C."/>
            <person name="Spieck E."/>
            <person name="Streit W."/>
            <person name="Wagner M."/>
        </authorList>
    </citation>
    <scope>NUCLEOTIDE SEQUENCE [LARGE SCALE GENOMIC DNA]</scope>
    <source>
        <strain evidence="5">Ga9.2</strain>
    </source>
</reference>
<gene>
    <name evidence="4" type="ordered locus">Ngar_c19380</name>
</gene>
<dbReference type="PATRIC" id="fig|1237085.11.peg.1918"/>
<evidence type="ECO:0000256" key="2">
    <source>
        <dbReference type="SAM" id="MobiDB-lite"/>
    </source>
</evidence>
<dbReference type="InParanoid" id="K0IGE2"/>
<accession>K0IGE2</accession>
<dbReference type="CDD" id="cd00397">
    <property type="entry name" value="DNA_BRE_C"/>
    <property type="match status" value="1"/>
</dbReference>
<dbReference type="InterPro" id="IPR002104">
    <property type="entry name" value="Integrase_catalytic"/>
</dbReference>
<dbReference type="HOGENOM" id="CLU_051789_0_0_2"/>
<evidence type="ECO:0000259" key="3">
    <source>
        <dbReference type="PROSITE" id="PS51898"/>
    </source>
</evidence>
<dbReference type="InterPro" id="IPR011010">
    <property type="entry name" value="DNA_brk_join_enz"/>
</dbReference>
<dbReference type="InterPro" id="IPR013762">
    <property type="entry name" value="Integrase-like_cat_sf"/>
</dbReference>
<dbReference type="Pfam" id="PF00589">
    <property type="entry name" value="Phage_integrase"/>
    <property type="match status" value="1"/>
</dbReference>
<dbReference type="GO" id="GO:0015074">
    <property type="term" value="P:DNA integration"/>
    <property type="evidence" value="ECO:0007669"/>
    <property type="project" value="InterPro"/>
</dbReference>
<dbReference type="STRING" id="1237085.Ngar_c19380"/>
<dbReference type="GO" id="GO:0006310">
    <property type="term" value="P:DNA recombination"/>
    <property type="evidence" value="ECO:0007669"/>
    <property type="project" value="UniProtKB-KW"/>
</dbReference>
<sequence length="471" mass="53352">MGRAEKGDSIDGKTGRKKKGRGKYRKLLQHEDVRRWYDNLCRGSKVTADVYLRRLGLISETTGITLQEIVKKAAQDERWAYNFLLDFVTRMEGQNHAGSYIASGVKAVKSWLSHNGIELKRKIKIRGVGDAPTLKDKGTLAQDRLRTLFLNSPPEARCVESLIAQSGLRPEVIGNYDGSDGLRVGDILEIKVRNGDGNGNSNTIAFDRIPCMLVVRKELSKAGHQYFTFMTSETCEYLREYLYRRIKSGEVLVPDSPLIVPEKSRRPFLTAASVGKIARTYMRKVGINLRPYDLRHTFATQLMLAESRGMILRDYRTFFMGHKGDIENRYTTNKHSLPETVIDDMRKAFARSASFLQSNSSLNSDGVLNLRDESYKRMLLLAGYTEEEIDKENILRLSDEEIAKRAREKLLQSVSNAAAVQNNEQKVIPLDELPDYLSKGWKCDHIIESRQQVIVSCAGHTQTDHQLTISG</sequence>
<evidence type="ECO:0000256" key="1">
    <source>
        <dbReference type="ARBA" id="ARBA00023172"/>
    </source>
</evidence>
<dbReference type="OrthoDB" id="10001at2157"/>
<feature type="region of interest" description="Disordered" evidence="2">
    <location>
        <begin position="1"/>
        <end position="23"/>
    </location>
</feature>
<name>K0IGE2_NITGG</name>
<keyword evidence="5" id="KW-1185">Reference proteome</keyword>
<evidence type="ECO:0000313" key="4">
    <source>
        <dbReference type="EMBL" id="AFU58870.1"/>
    </source>
</evidence>
<dbReference type="GO" id="GO:0003677">
    <property type="term" value="F:DNA binding"/>
    <property type="evidence" value="ECO:0007669"/>
    <property type="project" value="InterPro"/>
</dbReference>